<evidence type="ECO:0000313" key="1">
    <source>
        <dbReference type="EMBL" id="GAF71980.1"/>
    </source>
</evidence>
<proteinExistence type="predicted"/>
<reference evidence="1" key="1">
    <citation type="journal article" date="2014" name="Front. Microbiol.">
        <title>High frequency of phylogenetically diverse reductive dehalogenase-homologous genes in deep subseafloor sedimentary metagenomes.</title>
        <authorList>
            <person name="Kawai M."/>
            <person name="Futagami T."/>
            <person name="Toyoda A."/>
            <person name="Takaki Y."/>
            <person name="Nishi S."/>
            <person name="Hori S."/>
            <person name="Arai W."/>
            <person name="Tsubouchi T."/>
            <person name="Morono Y."/>
            <person name="Uchiyama I."/>
            <person name="Ito T."/>
            <person name="Fujiyama A."/>
            <person name="Inagaki F."/>
            <person name="Takami H."/>
        </authorList>
    </citation>
    <scope>NUCLEOTIDE SEQUENCE</scope>
    <source>
        <strain evidence="1">Expedition CK06-06</strain>
    </source>
</reference>
<feature type="non-terminal residue" evidence="1">
    <location>
        <position position="1"/>
    </location>
</feature>
<accession>X0T7E7</accession>
<comment type="caution">
    <text evidence="1">The sequence shown here is derived from an EMBL/GenBank/DDBJ whole genome shotgun (WGS) entry which is preliminary data.</text>
</comment>
<protein>
    <submittedName>
        <fullName evidence="1">Uncharacterized protein</fullName>
    </submittedName>
</protein>
<organism evidence="1">
    <name type="scientific">marine sediment metagenome</name>
    <dbReference type="NCBI Taxonomy" id="412755"/>
    <lineage>
        <taxon>unclassified sequences</taxon>
        <taxon>metagenomes</taxon>
        <taxon>ecological metagenomes</taxon>
    </lineage>
</organism>
<dbReference type="EMBL" id="BARS01007969">
    <property type="protein sequence ID" value="GAF71980.1"/>
    <property type="molecule type" value="Genomic_DNA"/>
</dbReference>
<sequence length="74" mass="8762">YSVITEKAKSAVLVNYAGEQKSLEHFPKYNVYMDMHRGYAPWSIPSIYIYATTEKAYQKFRQDIIKPALDKLWR</sequence>
<dbReference type="AlphaFoldDB" id="X0T7E7"/>
<gene>
    <name evidence="1" type="ORF">S01H1_15270</name>
</gene>
<name>X0T7E7_9ZZZZ</name>